<dbReference type="GO" id="GO:0005212">
    <property type="term" value="F:structural constituent of eye lens"/>
    <property type="evidence" value="ECO:0007669"/>
    <property type="project" value="UniProtKB-KW"/>
</dbReference>
<dbReference type="InterPro" id="IPR001064">
    <property type="entry name" value="Beta/gamma_crystallin"/>
</dbReference>
<evidence type="ECO:0000256" key="1">
    <source>
        <dbReference type="ARBA" id="ARBA00003689"/>
    </source>
</evidence>
<dbReference type="GO" id="GO:0002088">
    <property type="term" value="P:lens development in camera-type eye"/>
    <property type="evidence" value="ECO:0007669"/>
    <property type="project" value="TreeGrafter"/>
</dbReference>
<evidence type="ECO:0000256" key="2">
    <source>
        <dbReference type="ARBA" id="ARBA00009646"/>
    </source>
</evidence>
<feature type="domain" description="Beta/gamma crystallin 'Greek key'" evidence="5">
    <location>
        <begin position="43"/>
        <end position="82"/>
    </location>
</feature>
<dbReference type="PANTHER" id="PTHR11818">
    <property type="entry name" value="BETA/GAMMA CRYSTALLIN"/>
    <property type="match status" value="1"/>
</dbReference>
<evidence type="ECO:0000313" key="6">
    <source>
        <dbReference type="EMBL" id="CAH2297396.1"/>
    </source>
</evidence>
<name>A0AAD1SF04_PELCU</name>
<dbReference type="PANTHER" id="PTHR11818:SF103">
    <property type="entry name" value="BETA_GAMMA CRYSTALLIN 'GREEK KEY' DOMAIN-CONTAINING PROTEIN"/>
    <property type="match status" value="1"/>
</dbReference>
<evidence type="ECO:0000313" key="7">
    <source>
        <dbReference type="Proteomes" id="UP001295444"/>
    </source>
</evidence>
<dbReference type="AlphaFoldDB" id="A0AAD1SF04"/>
<dbReference type="InterPro" id="IPR050252">
    <property type="entry name" value="Beta/Gamma-Crystallin"/>
</dbReference>
<sequence length="176" mass="19938">MSKLQLFAYTDMKGDSVSLDNDIPNLASVGFLKRAKSLRVHGDPWVVFSDKNYKGEFKIYKEGDYNSIPDFEDMICSVRVVNGGLYDPQITVYEHINYGGRSLILTKNVEDLSSYEMSNMVSSHKVQNGVWILYDKKHFQGSKMVALAGDAVPNYKDIGWNDKVNSLKFFSPLDSE</sequence>
<dbReference type="Pfam" id="PF00030">
    <property type="entry name" value="Crystall"/>
    <property type="match status" value="2"/>
</dbReference>
<dbReference type="PROSITE" id="PS50915">
    <property type="entry name" value="CRYSTALLIN_BETA_GAMMA"/>
    <property type="match status" value="3"/>
</dbReference>
<proteinExistence type="inferred from homology"/>
<keyword evidence="7" id="KW-1185">Reference proteome</keyword>
<reference evidence="6" key="1">
    <citation type="submission" date="2022-03" db="EMBL/GenBank/DDBJ databases">
        <authorList>
            <person name="Alioto T."/>
            <person name="Alioto T."/>
            <person name="Gomez Garrido J."/>
        </authorList>
    </citation>
    <scope>NUCLEOTIDE SEQUENCE</scope>
</reference>
<dbReference type="InterPro" id="IPR011024">
    <property type="entry name" value="G_crystallin-like"/>
</dbReference>
<protein>
    <recommendedName>
        <fullName evidence="5">Beta/gamma crystallin 'Greek key' domain-containing protein</fullName>
    </recommendedName>
</protein>
<accession>A0AAD1SF04</accession>
<gene>
    <name evidence="6" type="ORF">PECUL_23A057708</name>
</gene>
<evidence type="ECO:0000256" key="4">
    <source>
        <dbReference type="ARBA" id="ARBA00022737"/>
    </source>
</evidence>
<comment type="similarity">
    <text evidence="2">Belongs to the beta/gamma-crystallin family.</text>
</comment>
<dbReference type="GO" id="GO:0007601">
    <property type="term" value="P:visual perception"/>
    <property type="evidence" value="ECO:0007669"/>
    <property type="project" value="TreeGrafter"/>
</dbReference>
<dbReference type="SUPFAM" id="SSF49695">
    <property type="entry name" value="gamma-Crystallin-like"/>
    <property type="match status" value="1"/>
</dbReference>
<keyword evidence="4" id="KW-0677">Repeat</keyword>
<feature type="domain" description="Beta/gamma crystallin 'Greek key'" evidence="5">
    <location>
        <begin position="129"/>
        <end position="171"/>
    </location>
</feature>
<keyword evidence="3" id="KW-0273">Eye lens protein</keyword>
<dbReference type="Gene3D" id="2.60.20.10">
    <property type="entry name" value="Crystallins"/>
    <property type="match status" value="2"/>
</dbReference>
<dbReference type="SMART" id="SM00247">
    <property type="entry name" value="XTALbg"/>
    <property type="match status" value="2"/>
</dbReference>
<feature type="domain" description="Beta/gamma crystallin 'Greek key'" evidence="5">
    <location>
        <begin position="88"/>
        <end position="128"/>
    </location>
</feature>
<dbReference type="Proteomes" id="UP001295444">
    <property type="component" value="Chromosome 05"/>
</dbReference>
<organism evidence="6 7">
    <name type="scientific">Pelobates cultripes</name>
    <name type="common">Western spadefoot toad</name>
    <dbReference type="NCBI Taxonomy" id="61616"/>
    <lineage>
        <taxon>Eukaryota</taxon>
        <taxon>Metazoa</taxon>
        <taxon>Chordata</taxon>
        <taxon>Craniata</taxon>
        <taxon>Vertebrata</taxon>
        <taxon>Euteleostomi</taxon>
        <taxon>Amphibia</taxon>
        <taxon>Batrachia</taxon>
        <taxon>Anura</taxon>
        <taxon>Pelobatoidea</taxon>
        <taxon>Pelobatidae</taxon>
        <taxon>Pelobates</taxon>
    </lineage>
</organism>
<dbReference type="EMBL" id="OW240916">
    <property type="protein sequence ID" value="CAH2297396.1"/>
    <property type="molecule type" value="Genomic_DNA"/>
</dbReference>
<evidence type="ECO:0000259" key="5">
    <source>
        <dbReference type="PROSITE" id="PS50915"/>
    </source>
</evidence>
<evidence type="ECO:0000256" key="3">
    <source>
        <dbReference type="ARBA" id="ARBA00022613"/>
    </source>
</evidence>
<comment type="function">
    <text evidence="1">Crystallins are the dominant structural components of the vertebrate eye lens.</text>
</comment>